<dbReference type="AlphaFoldDB" id="A0A125QAG0"/>
<name>A0A125QAG0_9BRAD</name>
<accession>A0A125QAG0</accession>
<dbReference type="Proteomes" id="UP000057737">
    <property type="component" value="Unassembled WGS sequence"/>
</dbReference>
<evidence type="ECO:0000313" key="1">
    <source>
        <dbReference type="EMBL" id="KWV60407.1"/>
    </source>
</evidence>
<dbReference type="EMBL" id="LNCU01000019">
    <property type="protein sequence ID" value="KWV60407.1"/>
    <property type="molecule type" value="Genomic_DNA"/>
</dbReference>
<comment type="caution">
    <text evidence="1">The sequence shown here is derived from an EMBL/GenBank/DDBJ whole genome shotgun (WGS) entry which is preliminary data.</text>
</comment>
<dbReference type="InterPro" id="IPR015223">
    <property type="entry name" value="MipZ"/>
</dbReference>
<evidence type="ECO:0000313" key="2">
    <source>
        <dbReference type="Proteomes" id="UP000057737"/>
    </source>
</evidence>
<protein>
    <submittedName>
        <fullName evidence="1">Uncharacterized protein</fullName>
    </submittedName>
</protein>
<dbReference type="Gene3D" id="3.40.50.300">
    <property type="entry name" value="P-loop containing nucleotide triphosphate hydrolases"/>
    <property type="match status" value="1"/>
</dbReference>
<sequence>MRLAHLAADTLFTPVPDSFLDLGTMVSPDPISHEVTGIGHYAQMVWEARRCRCRFDQGGFDWVVIRNRSARGRLVHHSVAELGARLGLRDVQGCAERFVYRQFFPQA</sequence>
<organism evidence="1 2">
    <name type="scientific">Bradyrhizobium macuxiense</name>
    <dbReference type="NCBI Taxonomy" id="1755647"/>
    <lineage>
        <taxon>Bacteria</taxon>
        <taxon>Pseudomonadati</taxon>
        <taxon>Pseudomonadota</taxon>
        <taxon>Alphaproteobacteria</taxon>
        <taxon>Hyphomicrobiales</taxon>
        <taxon>Nitrobacteraceae</taxon>
        <taxon>Bradyrhizobium</taxon>
    </lineage>
</organism>
<reference evidence="1 2" key="1">
    <citation type="submission" date="2015-11" db="EMBL/GenBank/DDBJ databases">
        <title>Draft Genome Sequence of the Strain BR 10303 (Bradyrhizobium sp.) isolated from nodules of Centrolobium paraense.</title>
        <authorList>
            <person name="Zelli J.E."/>
            <person name="Simoes-Araujo J.L."/>
            <person name="Barauna A.C."/>
            <person name="Silva K."/>
        </authorList>
    </citation>
    <scope>NUCLEOTIDE SEQUENCE [LARGE SCALE GENOMIC DNA]</scope>
    <source>
        <strain evidence="1 2">BR 10303</strain>
    </source>
</reference>
<dbReference type="Pfam" id="PF09140">
    <property type="entry name" value="MipZ"/>
    <property type="match status" value="1"/>
</dbReference>
<gene>
    <name evidence="1" type="ORF">AS156_28855</name>
</gene>
<keyword evidence="2" id="KW-1185">Reference proteome</keyword>
<dbReference type="OrthoDB" id="13869at2"/>
<dbReference type="InterPro" id="IPR027417">
    <property type="entry name" value="P-loop_NTPase"/>
</dbReference>
<proteinExistence type="predicted"/>